<dbReference type="AlphaFoldDB" id="A0AAE0H1J7"/>
<organism evidence="2 3">
    <name type="scientific">Cymbomonas tetramitiformis</name>
    <dbReference type="NCBI Taxonomy" id="36881"/>
    <lineage>
        <taxon>Eukaryota</taxon>
        <taxon>Viridiplantae</taxon>
        <taxon>Chlorophyta</taxon>
        <taxon>Pyramimonadophyceae</taxon>
        <taxon>Pyramimonadales</taxon>
        <taxon>Pyramimonadaceae</taxon>
        <taxon>Cymbomonas</taxon>
    </lineage>
</organism>
<protein>
    <submittedName>
        <fullName evidence="2">Uncharacterized protein</fullName>
    </submittedName>
</protein>
<accession>A0AAE0H1J7</accession>
<dbReference type="EMBL" id="LGRX02000590">
    <property type="protein sequence ID" value="KAK3288133.1"/>
    <property type="molecule type" value="Genomic_DNA"/>
</dbReference>
<gene>
    <name evidence="2" type="ORF">CYMTET_4377</name>
</gene>
<comment type="caution">
    <text evidence="2">The sequence shown here is derived from an EMBL/GenBank/DDBJ whole genome shotgun (WGS) entry which is preliminary data.</text>
</comment>
<reference evidence="2 3" key="1">
    <citation type="journal article" date="2015" name="Genome Biol. Evol.">
        <title>Comparative Genomics of a Bacterivorous Green Alga Reveals Evolutionary Causalities and Consequences of Phago-Mixotrophic Mode of Nutrition.</title>
        <authorList>
            <person name="Burns J.A."/>
            <person name="Paasch A."/>
            <person name="Narechania A."/>
            <person name="Kim E."/>
        </authorList>
    </citation>
    <scope>NUCLEOTIDE SEQUENCE [LARGE SCALE GENOMIC DNA]</scope>
    <source>
        <strain evidence="2 3">PLY_AMNH</strain>
    </source>
</reference>
<feature type="region of interest" description="Disordered" evidence="1">
    <location>
        <begin position="131"/>
        <end position="157"/>
    </location>
</feature>
<evidence type="ECO:0000313" key="3">
    <source>
        <dbReference type="Proteomes" id="UP001190700"/>
    </source>
</evidence>
<proteinExistence type="predicted"/>
<sequence length="157" mass="17165">MAADRREEIIRASGLAARQHVQHFGLEMVEHAVGPCGISRMRMRSRELCVIEYQAGIGKRVIQFAIAEGLQKANSLNGRLPVEFLSRDAAGLIFRRQCDAFTQGLRLDALEALQETLDALEALHPAGDGLPAPFQRAVSTPAPHTHDTGDISGNKRN</sequence>
<evidence type="ECO:0000256" key="1">
    <source>
        <dbReference type="SAM" id="MobiDB-lite"/>
    </source>
</evidence>
<name>A0AAE0H1J7_9CHLO</name>
<dbReference type="Proteomes" id="UP001190700">
    <property type="component" value="Unassembled WGS sequence"/>
</dbReference>
<keyword evidence="3" id="KW-1185">Reference proteome</keyword>
<evidence type="ECO:0000313" key="2">
    <source>
        <dbReference type="EMBL" id="KAK3288133.1"/>
    </source>
</evidence>